<keyword evidence="2" id="KW-1185">Reference proteome</keyword>
<reference evidence="2" key="1">
    <citation type="submission" date="2015-10" db="EMBL/GenBank/DDBJ databases">
        <authorList>
            <person name="Luecker S."/>
            <person name="Luecker S."/>
        </authorList>
    </citation>
    <scope>NUCLEOTIDE SEQUENCE [LARGE SCALE GENOMIC DNA]</scope>
</reference>
<organism evidence="1 2">
    <name type="scientific">Candidatus Nitrospira nitrificans</name>
    <dbReference type="NCBI Taxonomy" id="1742973"/>
    <lineage>
        <taxon>Bacteria</taxon>
        <taxon>Pseudomonadati</taxon>
        <taxon>Nitrospirota</taxon>
        <taxon>Nitrospiria</taxon>
        <taxon>Nitrospirales</taxon>
        <taxon>Nitrospiraceae</taxon>
        <taxon>Nitrospira</taxon>
    </lineage>
</organism>
<dbReference type="AlphaFoldDB" id="A0A0S4L9M5"/>
<dbReference type="STRING" id="1742973.COMA2_100134"/>
<dbReference type="Proteomes" id="UP000198736">
    <property type="component" value="Unassembled WGS sequence"/>
</dbReference>
<protein>
    <submittedName>
        <fullName evidence="1">Uncharacterized protein</fullName>
    </submittedName>
</protein>
<accession>A0A0S4L9M5</accession>
<proteinExistence type="predicted"/>
<evidence type="ECO:0000313" key="1">
    <source>
        <dbReference type="EMBL" id="CUS32468.1"/>
    </source>
</evidence>
<dbReference type="EMBL" id="CZPZ01000002">
    <property type="protein sequence ID" value="CUS32468.1"/>
    <property type="molecule type" value="Genomic_DNA"/>
</dbReference>
<sequence>MNPTRRVFVVFVRNIGRCAGLRLKLGRCRGSGSVGTIPLVQVGQNVGGFRQDELAVLEDRYIILAGYRVNLRAHASAVRHDDSVIGQPQVGQFAADYETVRAPVDMEKSHGHDGYKATRKRKKVKRPFWQDVEKVLQPRSPPCRSGFASQVASPQRLNVQNSVHVV</sequence>
<gene>
    <name evidence="1" type="ORF">COMA2_100134</name>
</gene>
<evidence type="ECO:0000313" key="2">
    <source>
        <dbReference type="Proteomes" id="UP000198736"/>
    </source>
</evidence>
<name>A0A0S4L9M5_9BACT</name>